<keyword evidence="3 5" id="KW-0687">Ribonucleoprotein</keyword>
<dbReference type="SUPFAM" id="SSF55282">
    <property type="entry name" value="RL5-like"/>
    <property type="match status" value="1"/>
</dbReference>
<keyword evidence="5" id="KW-0694">RNA-binding</keyword>
<feature type="domain" description="Large ribosomal subunit protein uL5 N-terminal" evidence="7">
    <location>
        <begin position="23"/>
        <end position="79"/>
    </location>
</feature>
<sequence length="179" mass="20425">MTFKDHYNSEIKKKLIAELKLKNVMEAPRILKIVLNVGVGEAVSNKNVLDKVVEQLTTISGQKPVVTRARKSVSAFKIRKGLPIGVKVTLRNERMFSFLEKLVRIVIPRLRDFRGIQEKNVDQNGNLNLGFTEQTIFPEIDFDKVDKIRGLEVTIVTNARDHQRGKKLFELLGVPFKKS</sequence>
<evidence type="ECO:0000256" key="2">
    <source>
        <dbReference type="ARBA" id="ARBA00022980"/>
    </source>
</evidence>
<organism evidence="9 10">
    <name type="scientific">Candidatus Roizmanbacteria bacterium RIFCSPHIGHO2_01_FULL_39_8</name>
    <dbReference type="NCBI Taxonomy" id="1802033"/>
    <lineage>
        <taxon>Bacteria</taxon>
        <taxon>Candidatus Roizmaniibacteriota</taxon>
    </lineage>
</organism>
<accession>A0A1F7GNQ4</accession>
<comment type="subunit">
    <text evidence="5">Part of the 50S ribosomal subunit; part of the 5S rRNA/L5/L18/L25 subcomplex. Contacts the 5S rRNA and the P site tRNA. Forms a bridge to the 30S subunit in the 70S ribosome.</text>
</comment>
<keyword evidence="2 5" id="KW-0689">Ribosomal protein</keyword>
<evidence type="ECO:0000256" key="6">
    <source>
        <dbReference type="RuleBase" id="RU003930"/>
    </source>
</evidence>
<dbReference type="GO" id="GO:0005840">
    <property type="term" value="C:ribosome"/>
    <property type="evidence" value="ECO:0007669"/>
    <property type="project" value="UniProtKB-KW"/>
</dbReference>
<reference evidence="9 10" key="1">
    <citation type="journal article" date="2016" name="Nat. Commun.">
        <title>Thousands of microbial genomes shed light on interconnected biogeochemical processes in an aquifer system.</title>
        <authorList>
            <person name="Anantharaman K."/>
            <person name="Brown C.T."/>
            <person name="Hug L.A."/>
            <person name="Sharon I."/>
            <person name="Castelle C.J."/>
            <person name="Probst A.J."/>
            <person name="Thomas B.C."/>
            <person name="Singh A."/>
            <person name="Wilkins M.J."/>
            <person name="Karaoz U."/>
            <person name="Brodie E.L."/>
            <person name="Williams K.H."/>
            <person name="Hubbard S.S."/>
            <person name="Banfield J.F."/>
        </authorList>
    </citation>
    <scope>NUCLEOTIDE SEQUENCE [LARGE SCALE GENOMIC DNA]</scope>
</reference>
<keyword evidence="5" id="KW-0699">rRNA-binding</keyword>
<dbReference type="HAMAP" id="MF_01333_B">
    <property type="entry name" value="Ribosomal_uL5_B"/>
    <property type="match status" value="1"/>
</dbReference>
<dbReference type="PROSITE" id="PS00358">
    <property type="entry name" value="RIBOSOMAL_L5"/>
    <property type="match status" value="1"/>
</dbReference>
<feature type="domain" description="Large ribosomal subunit protein uL5 C-terminal" evidence="8">
    <location>
        <begin position="83"/>
        <end position="176"/>
    </location>
</feature>
<dbReference type="PIRSF" id="PIRSF002161">
    <property type="entry name" value="Ribosomal_L5"/>
    <property type="match status" value="1"/>
</dbReference>
<evidence type="ECO:0000256" key="5">
    <source>
        <dbReference type="HAMAP-Rule" id="MF_01333"/>
    </source>
</evidence>
<name>A0A1F7GNQ4_9BACT</name>
<proteinExistence type="inferred from homology"/>
<dbReference type="InterPro" id="IPR031310">
    <property type="entry name" value="Ribosomal_uL5_N"/>
</dbReference>
<evidence type="ECO:0000313" key="10">
    <source>
        <dbReference type="Proteomes" id="UP000177026"/>
    </source>
</evidence>
<dbReference type="FunFam" id="3.30.1440.10:FF:000001">
    <property type="entry name" value="50S ribosomal protein L5"/>
    <property type="match status" value="1"/>
</dbReference>
<evidence type="ECO:0000256" key="4">
    <source>
        <dbReference type="ARBA" id="ARBA00035245"/>
    </source>
</evidence>
<dbReference type="GO" id="GO:0003735">
    <property type="term" value="F:structural constituent of ribosome"/>
    <property type="evidence" value="ECO:0007669"/>
    <property type="project" value="InterPro"/>
</dbReference>
<comment type="caution">
    <text evidence="9">The sequence shown here is derived from an EMBL/GenBank/DDBJ whole genome shotgun (WGS) entry which is preliminary data.</text>
</comment>
<dbReference type="AlphaFoldDB" id="A0A1F7GNQ4"/>
<dbReference type="GO" id="GO:0006412">
    <property type="term" value="P:translation"/>
    <property type="evidence" value="ECO:0007669"/>
    <property type="project" value="UniProtKB-UniRule"/>
</dbReference>
<protein>
    <recommendedName>
        <fullName evidence="4 5">Large ribosomal subunit protein uL5</fullName>
    </recommendedName>
</protein>
<dbReference type="GO" id="GO:1990904">
    <property type="term" value="C:ribonucleoprotein complex"/>
    <property type="evidence" value="ECO:0007669"/>
    <property type="project" value="UniProtKB-KW"/>
</dbReference>
<dbReference type="InterPro" id="IPR002132">
    <property type="entry name" value="Ribosomal_uL5"/>
</dbReference>
<dbReference type="Pfam" id="PF00281">
    <property type="entry name" value="Ribosomal_L5"/>
    <property type="match status" value="1"/>
</dbReference>
<dbReference type="InterPro" id="IPR020930">
    <property type="entry name" value="Ribosomal_uL5_bac-type"/>
</dbReference>
<evidence type="ECO:0000256" key="3">
    <source>
        <dbReference type="ARBA" id="ARBA00023274"/>
    </source>
</evidence>
<dbReference type="GO" id="GO:0000049">
    <property type="term" value="F:tRNA binding"/>
    <property type="evidence" value="ECO:0007669"/>
    <property type="project" value="UniProtKB-UniRule"/>
</dbReference>
<dbReference type="GO" id="GO:0019843">
    <property type="term" value="F:rRNA binding"/>
    <property type="evidence" value="ECO:0007669"/>
    <property type="project" value="UniProtKB-UniRule"/>
</dbReference>
<comment type="function">
    <text evidence="5">This is 1 of the proteins that bind and probably mediate the attachment of the 5S RNA into the large ribosomal subunit, where it forms part of the central protuberance. In the 70S ribosome it contacts protein S13 of the 30S subunit (bridge B1b), connecting the 2 subunits; this bridge is implicated in subunit movement. Contacts the P site tRNA; the 5S rRNA and some of its associated proteins might help stabilize positioning of ribosome-bound tRNAs.</text>
</comment>
<dbReference type="PANTHER" id="PTHR11994">
    <property type="entry name" value="60S RIBOSOMAL PROTEIN L11-RELATED"/>
    <property type="match status" value="1"/>
</dbReference>
<dbReference type="NCBIfam" id="NF000585">
    <property type="entry name" value="PRK00010.1"/>
    <property type="match status" value="1"/>
</dbReference>
<evidence type="ECO:0000313" key="9">
    <source>
        <dbReference type="EMBL" id="OGK20537.1"/>
    </source>
</evidence>
<dbReference type="InterPro" id="IPR022803">
    <property type="entry name" value="Ribosomal_uL5_dom_sf"/>
</dbReference>
<dbReference type="Proteomes" id="UP000177026">
    <property type="component" value="Unassembled WGS sequence"/>
</dbReference>
<dbReference type="InterPro" id="IPR020929">
    <property type="entry name" value="Ribosomal_uL5_CS"/>
</dbReference>
<keyword evidence="5" id="KW-0820">tRNA-binding</keyword>
<comment type="similarity">
    <text evidence="1 5 6">Belongs to the universal ribosomal protein uL5 family.</text>
</comment>
<dbReference type="InterPro" id="IPR031309">
    <property type="entry name" value="Ribosomal_uL5_C"/>
</dbReference>
<dbReference type="Gene3D" id="3.30.1440.10">
    <property type="match status" value="1"/>
</dbReference>
<evidence type="ECO:0000259" key="8">
    <source>
        <dbReference type="Pfam" id="PF00673"/>
    </source>
</evidence>
<evidence type="ECO:0000256" key="1">
    <source>
        <dbReference type="ARBA" id="ARBA00008553"/>
    </source>
</evidence>
<evidence type="ECO:0000259" key="7">
    <source>
        <dbReference type="Pfam" id="PF00281"/>
    </source>
</evidence>
<gene>
    <name evidence="5" type="primary">rplE</name>
    <name evidence="9" type="ORF">A2866_01495</name>
</gene>
<dbReference type="Pfam" id="PF00673">
    <property type="entry name" value="Ribosomal_L5_C"/>
    <property type="match status" value="1"/>
</dbReference>
<dbReference type="EMBL" id="MFZI01000032">
    <property type="protein sequence ID" value="OGK20537.1"/>
    <property type="molecule type" value="Genomic_DNA"/>
</dbReference>